<evidence type="ECO:0000313" key="1">
    <source>
        <dbReference type="EMBL" id="KAJ1932049.1"/>
    </source>
</evidence>
<gene>
    <name evidence="1" type="ORF">FBU59_006502</name>
</gene>
<reference evidence="1" key="1">
    <citation type="submission" date="2022-07" db="EMBL/GenBank/DDBJ databases">
        <title>Phylogenomic reconstructions and comparative analyses of Kickxellomycotina fungi.</title>
        <authorList>
            <person name="Reynolds N.K."/>
            <person name="Stajich J.E."/>
            <person name="Barry K."/>
            <person name="Grigoriev I.V."/>
            <person name="Crous P."/>
            <person name="Smith M.E."/>
        </authorList>
    </citation>
    <scope>NUCLEOTIDE SEQUENCE</scope>
    <source>
        <strain evidence="1">NRRL 5244</strain>
    </source>
</reference>
<dbReference type="EMBL" id="JANBPW010005710">
    <property type="protein sequence ID" value="KAJ1932049.1"/>
    <property type="molecule type" value="Genomic_DNA"/>
</dbReference>
<evidence type="ECO:0000313" key="2">
    <source>
        <dbReference type="Proteomes" id="UP001150603"/>
    </source>
</evidence>
<protein>
    <submittedName>
        <fullName evidence="1">Uncharacterized protein</fullName>
    </submittedName>
</protein>
<keyword evidence="2" id="KW-1185">Reference proteome</keyword>
<comment type="caution">
    <text evidence="1">The sequence shown here is derived from an EMBL/GenBank/DDBJ whole genome shotgun (WGS) entry which is preliminary data.</text>
</comment>
<proteinExistence type="predicted"/>
<name>A0ACC1IZN5_9FUNG</name>
<feature type="non-terminal residue" evidence="1">
    <location>
        <position position="89"/>
    </location>
</feature>
<accession>A0ACC1IZN5</accession>
<organism evidence="1 2">
    <name type="scientific">Linderina macrospora</name>
    <dbReference type="NCBI Taxonomy" id="4868"/>
    <lineage>
        <taxon>Eukaryota</taxon>
        <taxon>Fungi</taxon>
        <taxon>Fungi incertae sedis</taxon>
        <taxon>Zoopagomycota</taxon>
        <taxon>Kickxellomycotina</taxon>
        <taxon>Kickxellomycetes</taxon>
        <taxon>Kickxellales</taxon>
        <taxon>Kickxellaceae</taxon>
        <taxon>Linderina</taxon>
    </lineage>
</organism>
<dbReference type="Proteomes" id="UP001150603">
    <property type="component" value="Unassembled WGS sequence"/>
</dbReference>
<sequence>MSNQQPTFGLPPSSRGGRGRGRGRGRGGYRGGGNDFKGYGMAQQATLDGLDTFFPEVADNDTMQGSYINNLESKYDNVRQIDEIDSKLG</sequence>